<keyword evidence="2" id="KW-1185">Reference proteome</keyword>
<accession>A0A5C6D5L8</accession>
<protein>
    <submittedName>
        <fullName evidence="1">Uncharacterized protein</fullName>
    </submittedName>
</protein>
<sequence length="70" mass="8118">MRIDLCQLSINLLFSQHDSSDQRERANVIRAVARFAAAVPHYAAFWSQEPLCYSGYRLLKRPEGKFCEQD</sequence>
<evidence type="ECO:0000313" key="1">
    <source>
        <dbReference type="EMBL" id="TWU32252.1"/>
    </source>
</evidence>
<dbReference type="EMBL" id="SJPV01000013">
    <property type="protein sequence ID" value="TWU32252.1"/>
    <property type="molecule type" value="Genomic_DNA"/>
</dbReference>
<dbReference type="AlphaFoldDB" id="A0A5C6D5L8"/>
<evidence type="ECO:0000313" key="2">
    <source>
        <dbReference type="Proteomes" id="UP000319143"/>
    </source>
</evidence>
<organism evidence="1 2">
    <name type="scientific">Novipirellula artificiosorum</name>
    <dbReference type="NCBI Taxonomy" id="2528016"/>
    <lineage>
        <taxon>Bacteria</taxon>
        <taxon>Pseudomonadati</taxon>
        <taxon>Planctomycetota</taxon>
        <taxon>Planctomycetia</taxon>
        <taxon>Pirellulales</taxon>
        <taxon>Pirellulaceae</taxon>
        <taxon>Novipirellula</taxon>
    </lineage>
</organism>
<name>A0A5C6D5L8_9BACT</name>
<proteinExistence type="predicted"/>
<reference evidence="1 2" key="1">
    <citation type="submission" date="2019-02" db="EMBL/GenBank/DDBJ databases">
        <title>Deep-cultivation of Planctomycetes and their phenomic and genomic characterization uncovers novel biology.</title>
        <authorList>
            <person name="Wiegand S."/>
            <person name="Jogler M."/>
            <person name="Boedeker C."/>
            <person name="Pinto D."/>
            <person name="Vollmers J."/>
            <person name="Rivas-Marin E."/>
            <person name="Kohn T."/>
            <person name="Peeters S.H."/>
            <person name="Heuer A."/>
            <person name="Rast P."/>
            <person name="Oberbeckmann S."/>
            <person name="Bunk B."/>
            <person name="Jeske O."/>
            <person name="Meyerdierks A."/>
            <person name="Storesund J.E."/>
            <person name="Kallscheuer N."/>
            <person name="Luecker S."/>
            <person name="Lage O.M."/>
            <person name="Pohl T."/>
            <person name="Merkel B.J."/>
            <person name="Hornburger P."/>
            <person name="Mueller R.-W."/>
            <person name="Bruemmer F."/>
            <person name="Labrenz M."/>
            <person name="Spormann A.M."/>
            <person name="Op Den Camp H."/>
            <person name="Overmann J."/>
            <person name="Amann R."/>
            <person name="Jetten M.S.M."/>
            <person name="Mascher T."/>
            <person name="Medema M.H."/>
            <person name="Devos D.P."/>
            <person name="Kaster A.-K."/>
            <person name="Ovreas L."/>
            <person name="Rohde M."/>
            <person name="Galperin M.Y."/>
            <person name="Jogler C."/>
        </authorList>
    </citation>
    <scope>NUCLEOTIDE SEQUENCE [LARGE SCALE GENOMIC DNA]</scope>
    <source>
        <strain evidence="1 2">Poly41</strain>
    </source>
</reference>
<comment type="caution">
    <text evidence="1">The sequence shown here is derived from an EMBL/GenBank/DDBJ whole genome shotgun (WGS) entry which is preliminary data.</text>
</comment>
<dbReference type="Proteomes" id="UP000319143">
    <property type="component" value="Unassembled WGS sequence"/>
</dbReference>
<gene>
    <name evidence="1" type="ORF">Poly41_57370</name>
</gene>